<accession>A0A7W3TQ38</accession>
<sequence>MTNSKNTRRSTRKGFLSKAGLIISSLLLSLFIIFGTTERASANTATAEPAKITVAKPFESKVPPIKVIHTNDLLKSNYVDLRSKRQLEQEQTIK</sequence>
<dbReference type="EMBL" id="JACIVC010000031">
    <property type="protein sequence ID" value="MBB1068824.1"/>
    <property type="molecule type" value="Genomic_DNA"/>
</dbReference>
<gene>
    <name evidence="1" type="ORF">H5S40_01315</name>
</gene>
<reference evidence="1 2" key="1">
    <citation type="submission" date="2020-07" db="EMBL/GenBank/DDBJ databases">
        <title>Description of Limosilactobacillus balticus sp. nov., Limosilactobacillus agrestis sp. nov., Limosilactobacillus albertensis sp. nov., Limosilactobacillus rudii sp. nov., Limosilactobacillus fastidiosus sp. nov., five novel Limosilactobacillus species isolated from the vertebrate gastrointestinal tract, and proposal of 6 subspecies of Limosilactobacillus reuteri adapted to the gastrointestinal tract of specific vertebrate hosts.</title>
        <authorList>
            <person name="Li F."/>
            <person name="Cheng C."/>
            <person name="Zheng J."/>
            <person name="Quevedo R.M."/>
            <person name="Li J."/>
            <person name="Roos S."/>
            <person name="Gaenzle M.G."/>
            <person name="Walter J."/>
        </authorList>
    </citation>
    <scope>NUCLEOTIDE SEQUENCE [LARGE SCALE GENOMIC DNA]</scope>
    <source>
        <strain evidence="1 2">RRLNB_1_1</strain>
    </source>
</reference>
<keyword evidence="2" id="KW-1185">Reference proteome</keyword>
<proteinExistence type="predicted"/>
<protein>
    <submittedName>
        <fullName evidence="1">Uncharacterized protein</fullName>
    </submittedName>
</protein>
<dbReference type="RefSeq" id="WP_182597555.1">
    <property type="nucleotide sequence ID" value="NZ_JACIVC010000031.1"/>
</dbReference>
<evidence type="ECO:0000313" key="1">
    <source>
        <dbReference type="EMBL" id="MBB1068824.1"/>
    </source>
</evidence>
<comment type="caution">
    <text evidence="1">The sequence shown here is derived from an EMBL/GenBank/DDBJ whole genome shotgun (WGS) entry which is preliminary data.</text>
</comment>
<organism evidence="1 2">
    <name type="scientific">Limosilactobacillus albertensis</name>
    <dbReference type="NCBI Taxonomy" id="2759752"/>
    <lineage>
        <taxon>Bacteria</taxon>
        <taxon>Bacillati</taxon>
        <taxon>Bacillota</taxon>
        <taxon>Bacilli</taxon>
        <taxon>Lactobacillales</taxon>
        <taxon>Lactobacillaceae</taxon>
        <taxon>Limosilactobacillus</taxon>
    </lineage>
</organism>
<dbReference type="AlphaFoldDB" id="A0A7W3TQ38"/>
<dbReference type="Proteomes" id="UP000518316">
    <property type="component" value="Unassembled WGS sequence"/>
</dbReference>
<name>A0A7W3TQ38_9LACO</name>
<evidence type="ECO:0000313" key="2">
    <source>
        <dbReference type="Proteomes" id="UP000518316"/>
    </source>
</evidence>